<name>A0ABX5V6N2_9GAMM</name>
<organism evidence="1 2">
    <name type="scientific">Brenneria nigrifluens DSM 30175 = ATCC 13028</name>
    <dbReference type="NCBI Taxonomy" id="1121120"/>
    <lineage>
        <taxon>Bacteria</taxon>
        <taxon>Pseudomonadati</taxon>
        <taxon>Pseudomonadota</taxon>
        <taxon>Gammaproteobacteria</taxon>
        <taxon>Enterobacterales</taxon>
        <taxon>Pectobacteriaceae</taxon>
        <taxon>Brenneria</taxon>
    </lineage>
</organism>
<reference evidence="1 2" key="1">
    <citation type="submission" date="2018-11" db="EMBL/GenBank/DDBJ databases">
        <title>Genome sequences of Brenneria nigrifluens and Brenneria rubrifaciens.</title>
        <authorList>
            <person name="Poret-Peterson A.T."/>
            <person name="McClean A.E."/>
            <person name="Kluepfel D.A."/>
        </authorList>
    </citation>
    <scope>NUCLEOTIDE SEQUENCE [LARGE SCALE GENOMIC DNA]</scope>
    <source>
        <strain evidence="1 2">ATCC 13028</strain>
    </source>
</reference>
<gene>
    <name evidence="1" type="ORF">EH206_22875</name>
</gene>
<keyword evidence="2" id="KW-1185">Reference proteome</keyword>
<dbReference type="RefSeq" id="WP_136163947.1">
    <property type="nucleotide sequence ID" value="NZ_CP034036.1"/>
</dbReference>
<protein>
    <recommendedName>
        <fullName evidence="3">ABC transporter domain-containing protein</fullName>
    </recommendedName>
</protein>
<accession>A0ABX5V6N2</accession>
<sequence>MRVARLFSSGGALRQQIDIARSLALEPKILVADEVSGTRNTNACGEPEYPVALGSLGDKGFCRPLSHGSSLFCQERG</sequence>
<dbReference type="Proteomes" id="UP000303847">
    <property type="component" value="Chromosome"/>
</dbReference>
<evidence type="ECO:0000313" key="2">
    <source>
        <dbReference type="Proteomes" id="UP000303847"/>
    </source>
</evidence>
<dbReference type="EMBL" id="CP034036">
    <property type="protein sequence ID" value="QCR06740.1"/>
    <property type="molecule type" value="Genomic_DNA"/>
</dbReference>
<proteinExistence type="predicted"/>
<evidence type="ECO:0008006" key="3">
    <source>
        <dbReference type="Google" id="ProtNLM"/>
    </source>
</evidence>
<evidence type="ECO:0000313" key="1">
    <source>
        <dbReference type="EMBL" id="QCR06740.1"/>
    </source>
</evidence>